<organism evidence="2 3">
    <name type="scientific">Botrytis galanthina</name>
    <dbReference type="NCBI Taxonomy" id="278940"/>
    <lineage>
        <taxon>Eukaryota</taxon>
        <taxon>Fungi</taxon>
        <taxon>Dikarya</taxon>
        <taxon>Ascomycota</taxon>
        <taxon>Pezizomycotina</taxon>
        <taxon>Leotiomycetes</taxon>
        <taxon>Helotiales</taxon>
        <taxon>Sclerotiniaceae</taxon>
        <taxon>Botrytis</taxon>
    </lineage>
</organism>
<comment type="caution">
    <text evidence="2">The sequence shown here is derived from an EMBL/GenBank/DDBJ whole genome shotgun (WGS) entry which is preliminary data.</text>
</comment>
<dbReference type="SUPFAM" id="SSF56112">
    <property type="entry name" value="Protein kinase-like (PK-like)"/>
    <property type="match status" value="1"/>
</dbReference>
<accession>A0A4S8R050</accession>
<name>A0A4S8R050_9HELO</name>
<evidence type="ECO:0000259" key="1">
    <source>
        <dbReference type="Pfam" id="PF01636"/>
    </source>
</evidence>
<dbReference type="InterPro" id="IPR051678">
    <property type="entry name" value="AGP_Transferase"/>
</dbReference>
<feature type="domain" description="Aminoglycoside phosphotransferase" evidence="1">
    <location>
        <begin position="207"/>
        <end position="265"/>
    </location>
</feature>
<dbReference type="Gene3D" id="3.90.1200.10">
    <property type="match status" value="1"/>
</dbReference>
<dbReference type="EMBL" id="PQXL01000384">
    <property type="protein sequence ID" value="THV46464.1"/>
    <property type="molecule type" value="Genomic_DNA"/>
</dbReference>
<protein>
    <recommendedName>
        <fullName evidence="1">Aminoglycoside phosphotransferase domain-containing protein</fullName>
    </recommendedName>
</protein>
<sequence length="334" mass="38393">MCWAVFDTALTRMGNPTDSMKSTLHINEQSQPPKLPIFNEADVVRRLETWNVKYDFTPTVFRKTSRLPWVYMDLEDRPIECKRLFNHDRITNEVNALKLVSQKTTIPVPRLLDYGVNPDGTRYLVTELINGVNLSNLHELGCLVTTGRKHTEEASCDICVRKAYSNAMNFVENTVLPQLSAIKSHTRGIDGFVMPPAWLPIDTQEPWKERKEPWKTLPLATPEYSFQHGDLAAHNFLIDTETLQPKALIDWEFAGYYPSGMDLWPGTLDFRTYLRCARANNMAELIRKYVPEDFLEACSQLGDREDFDLLVRSGYFPDPEELRASMSTPIIQKT</sequence>
<gene>
    <name evidence="2" type="ORF">BGAL_0384g00100</name>
</gene>
<keyword evidence="3" id="KW-1185">Reference proteome</keyword>
<dbReference type="Pfam" id="PF01636">
    <property type="entry name" value="APH"/>
    <property type="match status" value="1"/>
</dbReference>
<dbReference type="PANTHER" id="PTHR21310:SF15">
    <property type="entry name" value="AMINOGLYCOSIDE PHOSPHOTRANSFERASE DOMAIN-CONTAINING PROTEIN"/>
    <property type="match status" value="1"/>
</dbReference>
<reference evidence="2 3" key="1">
    <citation type="submission" date="2017-12" db="EMBL/GenBank/DDBJ databases">
        <title>Comparative genomics of Botrytis spp.</title>
        <authorList>
            <person name="Valero-Jimenez C.A."/>
            <person name="Tapia P."/>
            <person name="Veloso J."/>
            <person name="Silva-Moreno E."/>
            <person name="Staats M."/>
            <person name="Valdes J.H."/>
            <person name="Van Kan J.A.L."/>
        </authorList>
    </citation>
    <scope>NUCLEOTIDE SEQUENCE [LARGE SCALE GENOMIC DNA]</scope>
    <source>
        <strain evidence="2 3">MUCL435</strain>
    </source>
</reference>
<dbReference type="Proteomes" id="UP000308671">
    <property type="component" value="Unassembled WGS sequence"/>
</dbReference>
<evidence type="ECO:0000313" key="2">
    <source>
        <dbReference type="EMBL" id="THV46464.1"/>
    </source>
</evidence>
<dbReference type="InterPro" id="IPR011009">
    <property type="entry name" value="Kinase-like_dom_sf"/>
</dbReference>
<dbReference type="InterPro" id="IPR002575">
    <property type="entry name" value="Aminoglycoside_PTrfase"/>
</dbReference>
<evidence type="ECO:0000313" key="3">
    <source>
        <dbReference type="Proteomes" id="UP000308671"/>
    </source>
</evidence>
<proteinExistence type="predicted"/>
<dbReference type="AlphaFoldDB" id="A0A4S8R050"/>
<dbReference type="PANTHER" id="PTHR21310">
    <property type="entry name" value="AMINOGLYCOSIDE PHOSPHOTRANSFERASE-RELATED-RELATED"/>
    <property type="match status" value="1"/>
</dbReference>
<dbReference type="OrthoDB" id="2906425at2759"/>